<keyword evidence="2" id="KW-1185">Reference proteome</keyword>
<evidence type="ECO:0000313" key="2">
    <source>
        <dbReference type="Proteomes" id="UP000299084"/>
    </source>
</evidence>
<dbReference type="EMBL" id="JWIN03000011">
    <property type="protein sequence ID" value="KAB1271750.1"/>
    <property type="molecule type" value="Genomic_DNA"/>
</dbReference>
<name>A0A5N4DKU7_CAMDR</name>
<dbReference type="AlphaFoldDB" id="A0A5N4DKU7"/>
<sequence>MSSYVFRVQHTQANSAYQVLSVTPTAFTCLLLTSLPDIDVLFTFTFSDNAAGLAWNQITKGLTGRSAALQYSQASRYH</sequence>
<protein>
    <submittedName>
        <fullName evidence="1">Uncharacterized protein</fullName>
    </submittedName>
</protein>
<organism evidence="1 2">
    <name type="scientific">Camelus dromedarius</name>
    <name type="common">Dromedary</name>
    <name type="synonym">Arabian camel</name>
    <dbReference type="NCBI Taxonomy" id="9838"/>
    <lineage>
        <taxon>Eukaryota</taxon>
        <taxon>Metazoa</taxon>
        <taxon>Chordata</taxon>
        <taxon>Craniata</taxon>
        <taxon>Vertebrata</taxon>
        <taxon>Euteleostomi</taxon>
        <taxon>Mammalia</taxon>
        <taxon>Eutheria</taxon>
        <taxon>Laurasiatheria</taxon>
        <taxon>Artiodactyla</taxon>
        <taxon>Tylopoda</taxon>
        <taxon>Camelidae</taxon>
        <taxon>Camelus</taxon>
    </lineage>
</organism>
<evidence type="ECO:0000313" key="1">
    <source>
        <dbReference type="EMBL" id="KAB1271750.1"/>
    </source>
</evidence>
<reference evidence="1 2" key="1">
    <citation type="journal article" date="2019" name="Mol. Ecol. Resour.">
        <title>Improving Illumina assemblies with Hi-C and long reads: an example with the North African dromedary.</title>
        <authorList>
            <person name="Elbers J.P."/>
            <person name="Rogers M.F."/>
            <person name="Perelman P.L."/>
            <person name="Proskuryakova A.A."/>
            <person name="Serdyukova N.A."/>
            <person name="Johnson W.E."/>
            <person name="Horin P."/>
            <person name="Corander J."/>
            <person name="Murphy D."/>
            <person name="Burger P.A."/>
        </authorList>
    </citation>
    <scope>NUCLEOTIDE SEQUENCE [LARGE SCALE GENOMIC DNA]</scope>
    <source>
        <strain evidence="1">Drom800</strain>
        <tissue evidence="1">Blood</tissue>
    </source>
</reference>
<accession>A0A5N4DKU7</accession>
<proteinExistence type="predicted"/>
<comment type="caution">
    <text evidence="1">The sequence shown here is derived from an EMBL/GenBank/DDBJ whole genome shotgun (WGS) entry which is preliminary data.</text>
</comment>
<dbReference type="Proteomes" id="UP000299084">
    <property type="component" value="Unassembled WGS sequence"/>
</dbReference>
<gene>
    <name evidence="1" type="ORF">Cadr_000008977</name>
</gene>